<proteinExistence type="predicted"/>
<organism evidence="1 2">
    <name type="scientific">Callosobruchus maculatus</name>
    <name type="common">Southern cowpea weevil</name>
    <name type="synonym">Pulse bruchid</name>
    <dbReference type="NCBI Taxonomy" id="64391"/>
    <lineage>
        <taxon>Eukaryota</taxon>
        <taxon>Metazoa</taxon>
        <taxon>Ecdysozoa</taxon>
        <taxon>Arthropoda</taxon>
        <taxon>Hexapoda</taxon>
        <taxon>Insecta</taxon>
        <taxon>Pterygota</taxon>
        <taxon>Neoptera</taxon>
        <taxon>Endopterygota</taxon>
        <taxon>Coleoptera</taxon>
        <taxon>Polyphaga</taxon>
        <taxon>Cucujiformia</taxon>
        <taxon>Chrysomeloidea</taxon>
        <taxon>Chrysomelidae</taxon>
        <taxon>Bruchinae</taxon>
        <taxon>Bruchini</taxon>
        <taxon>Callosobruchus</taxon>
    </lineage>
</organism>
<gene>
    <name evidence="1" type="ORF">CALMAC_LOCUS14701</name>
</gene>
<accession>A0A653D638</accession>
<protein>
    <submittedName>
        <fullName evidence="1">Uncharacterized protein</fullName>
    </submittedName>
</protein>
<dbReference type="Proteomes" id="UP000410492">
    <property type="component" value="Unassembled WGS sequence"/>
</dbReference>
<name>A0A653D638_CALMS</name>
<dbReference type="AlphaFoldDB" id="A0A653D638"/>
<evidence type="ECO:0000313" key="2">
    <source>
        <dbReference type="Proteomes" id="UP000410492"/>
    </source>
</evidence>
<reference evidence="1 2" key="1">
    <citation type="submission" date="2019-01" db="EMBL/GenBank/DDBJ databases">
        <authorList>
            <person name="Sayadi A."/>
        </authorList>
    </citation>
    <scope>NUCLEOTIDE SEQUENCE [LARGE SCALE GENOMIC DNA]</scope>
</reference>
<dbReference type="OrthoDB" id="10324327at2759"/>
<dbReference type="EMBL" id="CAACVG010010320">
    <property type="protein sequence ID" value="VEN55555.1"/>
    <property type="molecule type" value="Genomic_DNA"/>
</dbReference>
<keyword evidence="2" id="KW-1185">Reference proteome</keyword>
<sequence length="49" mass="5977">MKGCVVYRRLQRHPFETHVFLHKCQLLHIQYQVLTPLRVYKRREPSTLG</sequence>
<feature type="non-terminal residue" evidence="1">
    <location>
        <position position="49"/>
    </location>
</feature>
<evidence type="ECO:0000313" key="1">
    <source>
        <dbReference type="EMBL" id="VEN55555.1"/>
    </source>
</evidence>